<dbReference type="EMBL" id="PFEE01000033">
    <property type="protein sequence ID" value="PJE63751.1"/>
    <property type="molecule type" value="Genomic_DNA"/>
</dbReference>
<reference evidence="2" key="1">
    <citation type="submission" date="2017-09" db="EMBL/GenBank/DDBJ databases">
        <title>Depth-based differentiation of microbial function through sediment-hosted aquifers and enrichment of novel symbionts in the deep terrestrial subsurface.</title>
        <authorList>
            <person name="Probst A.J."/>
            <person name="Ladd B."/>
            <person name="Jarett J.K."/>
            <person name="Geller-Mcgrath D.E."/>
            <person name="Sieber C.M.K."/>
            <person name="Emerson J.B."/>
            <person name="Anantharaman K."/>
            <person name="Thomas B.C."/>
            <person name="Malmstrom R."/>
            <person name="Stieglmeier M."/>
            <person name="Klingl A."/>
            <person name="Woyke T."/>
            <person name="Ryan C.M."/>
            <person name="Banfield J.F."/>
        </authorList>
    </citation>
    <scope>NUCLEOTIDE SEQUENCE [LARGE SCALE GENOMIC DNA]</scope>
</reference>
<evidence type="ECO:0000313" key="2">
    <source>
        <dbReference type="Proteomes" id="UP000231569"/>
    </source>
</evidence>
<sequence>MASKKTFLLGLGFFIFLALYVFSIRGAQASSYTYDGYTNGFVSGSKPDPIWWVQVQVDIKDAYTGSLIGGTFSVNCKSDGFGNSSDDVGLNVFWEGVWGGWHDSVHNPERYGPYCSSGSASSGGAVFMGSCPLP</sequence>
<evidence type="ECO:0000313" key="1">
    <source>
        <dbReference type="EMBL" id="PJE63751.1"/>
    </source>
</evidence>
<dbReference type="AlphaFoldDB" id="A0A2M8KV23"/>
<feature type="non-terminal residue" evidence="1">
    <location>
        <position position="134"/>
    </location>
</feature>
<dbReference type="Proteomes" id="UP000231569">
    <property type="component" value="Unassembled WGS sequence"/>
</dbReference>
<proteinExistence type="predicted"/>
<organism evidence="1 2">
    <name type="scientific">Candidatus Roizmanbacteria bacterium CG10_big_fil_rev_8_21_14_0_10_45_7</name>
    <dbReference type="NCBI Taxonomy" id="1974854"/>
    <lineage>
        <taxon>Bacteria</taxon>
        <taxon>Candidatus Roizmaniibacteriota</taxon>
    </lineage>
</organism>
<name>A0A2M8KV23_9BACT</name>
<protein>
    <submittedName>
        <fullName evidence="1">Uncharacterized protein</fullName>
    </submittedName>
</protein>
<comment type="caution">
    <text evidence="1">The sequence shown here is derived from an EMBL/GenBank/DDBJ whole genome shotgun (WGS) entry which is preliminary data.</text>
</comment>
<gene>
    <name evidence="1" type="ORF">COU89_01585</name>
</gene>
<accession>A0A2M8KV23</accession>